<organism evidence="1 2">
    <name type="scientific">Russula earlei</name>
    <dbReference type="NCBI Taxonomy" id="71964"/>
    <lineage>
        <taxon>Eukaryota</taxon>
        <taxon>Fungi</taxon>
        <taxon>Dikarya</taxon>
        <taxon>Basidiomycota</taxon>
        <taxon>Agaricomycotina</taxon>
        <taxon>Agaricomycetes</taxon>
        <taxon>Russulales</taxon>
        <taxon>Russulaceae</taxon>
        <taxon>Russula</taxon>
    </lineage>
</organism>
<evidence type="ECO:0000313" key="1">
    <source>
        <dbReference type="EMBL" id="KAI9449297.1"/>
    </source>
</evidence>
<proteinExistence type="predicted"/>
<comment type="caution">
    <text evidence="1">The sequence shown here is derived from an EMBL/GenBank/DDBJ whole genome shotgun (WGS) entry which is preliminary data.</text>
</comment>
<reference evidence="1" key="1">
    <citation type="submission" date="2021-03" db="EMBL/GenBank/DDBJ databases">
        <title>Evolutionary priming and transition to the ectomycorrhizal habit in an iconic lineage of mushroom-forming fungi: is preadaptation a requirement?</title>
        <authorList>
            <consortium name="DOE Joint Genome Institute"/>
            <person name="Looney B.P."/>
            <person name="Miyauchi S."/>
            <person name="Morin E."/>
            <person name="Drula E."/>
            <person name="Courty P.E."/>
            <person name="Chicoki N."/>
            <person name="Fauchery L."/>
            <person name="Kohler A."/>
            <person name="Kuo A."/>
            <person name="LaButti K."/>
            <person name="Pangilinan J."/>
            <person name="Lipzen A."/>
            <person name="Riley R."/>
            <person name="Andreopoulos W."/>
            <person name="He G."/>
            <person name="Johnson J."/>
            <person name="Barry K.W."/>
            <person name="Grigoriev I.V."/>
            <person name="Nagy L."/>
            <person name="Hibbett D."/>
            <person name="Henrissat B."/>
            <person name="Matheny P.B."/>
            <person name="Labbe J."/>
            <person name="Martin A.F."/>
        </authorList>
    </citation>
    <scope>NUCLEOTIDE SEQUENCE</scope>
    <source>
        <strain evidence="1">BPL698</strain>
    </source>
</reference>
<gene>
    <name evidence="1" type="ORF">F5148DRAFT_1153184</name>
</gene>
<accession>A0ACC0TVM4</accession>
<evidence type="ECO:0000313" key="2">
    <source>
        <dbReference type="Proteomes" id="UP001207468"/>
    </source>
</evidence>
<dbReference type="Proteomes" id="UP001207468">
    <property type="component" value="Unassembled WGS sequence"/>
</dbReference>
<keyword evidence="2" id="KW-1185">Reference proteome</keyword>
<dbReference type="EMBL" id="JAGFNK010000513">
    <property type="protein sequence ID" value="KAI9449297.1"/>
    <property type="molecule type" value="Genomic_DNA"/>
</dbReference>
<sequence>MDGDPPPYWKDDVESTQWLKLLDPFAAVKKLYLSKQVALLVGYALQELSEDVVAEVLPALQNLFVEDLEPSGTVQEAIDQFVAARLLSGRSQAVALHHRERR</sequence>
<protein>
    <submittedName>
        <fullName evidence="1">Uncharacterized protein</fullName>
    </submittedName>
</protein>
<name>A0ACC0TVM4_9AGAM</name>